<evidence type="ECO:0000313" key="15">
    <source>
        <dbReference type="EMBL" id="DBA32317.1"/>
    </source>
</evidence>
<dbReference type="GO" id="GO:0005549">
    <property type="term" value="F:odorant binding"/>
    <property type="evidence" value="ECO:0007669"/>
    <property type="project" value="TreeGrafter"/>
</dbReference>
<dbReference type="Proteomes" id="UP001181693">
    <property type="component" value="Unassembled WGS sequence"/>
</dbReference>
<evidence type="ECO:0000256" key="3">
    <source>
        <dbReference type="ARBA" id="ARBA00022606"/>
    </source>
</evidence>
<evidence type="ECO:0000256" key="13">
    <source>
        <dbReference type="SAM" id="Phobius"/>
    </source>
</evidence>
<dbReference type="GO" id="GO:0005886">
    <property type="term" value="C:plasma membrane"/>
    <property type="evidence" value="ECO:0007669"/>
    <property type="project" value="UniProtKB-SubCell"/>
</dbReference>
<keyword evidence="8 13" id="KW-0472">Membrane</keyword>
<keyword evidence="6 13" id="KW-1133">Transmembrane helix</keyword>
<keyword evidence="3" id="KW-0716">Sensory transduction</keyword>
<organism evidence="15 16">
    <name type="scientific">Pyxicephalus adspersus</name>
    <name type="common">African bullfrog</name>
    <dbReference type="NCBI Taxonomy" id="30357"/>
    <lineage>
        <taxon>Eukaryota</taxon>
        <taxon>Metazoa</taxon>
        <taxon>Chordata</taxon>
        <taxon>Craniata</taxon>
        <taxon>Vertebrata</taxon>
        <taxon>Euteleostomi</taxon>
        <taxon>Amphibia</taxon>
        <taxon>Batrachia</taxon>
        <taxon>Anura</taxon>
        <taxon>Neobatrachia</taxon>
        <taxon>Ranoidea</taxon>
        <taxon>Pyxicephalidae</taxon>
        <taxon>Pyxicephalinae</taxon>
        <taxon>Pyxicephalus</taxon>
    </lineage>
</organism>
<evidence type="ECO:0000256" key="11">
    <source>
        <dbReference type="ARBA" id="ARBA00023180"/>
    </source>
</evidence>
<feature type="transmembrane region" description="Helical" evidence="13">
    <location>
        <begin position="86"/>
        <end position="108"/>
    </location>
</feature>
<feature type="transmembrane region" description="Helical" evidence="13">
    <location>
        <begin position="230"/>
        <end position="251"/>
    </location>
</feature>
<feature type="transmembrane region" description="Helical" evidence="13">
    <location>
        <begin position="257"/>
        <end position="279"/>
    </location>
</feature>
<dbReference type="SUPFAM" id="SSF81321">
    <property type="entry name" value="Family A G protein-coupled receptor-like"/>
    <property type="match status" value="1"/>
</dbReference>
<keyword evidence="7" id="KW-0297">G-protein coupled receptor</keyword>
<dbReference type="GO" id="GO:0004984">
    <property type="term" value="F:olfactory receptor activity"/>
    <property type="evidence" value="ECO:0007669"/>
    <property type="project" value="InterPro"/>
</dbReference>
<keyword evidence="10" id="KW-0675">Receptor</keyword>
<keyword evidence="12" id="KW-0807">Transducer</keyword>
<dbReference type="AlphaFoldDB" id="A0AAV3B8Q7"/>
<keyword evidence="4 13" id="KW-0812">Transmembrane</keyword>
<evidence type="ECO:0000256" key="2">
    <source>
        <dbReference type="ARBA" id="ARBA00022475"/>
    </source>
</evidence>
<dbReference type="PANTHER" id="PTHR26451:SF982">
    <property type="entry name" value="OLFACTORY RECEPTOR"/>
    <property type="match status" value="1"/>
</dbReference>
<feature type="transmembrane region" description="Helical" evidence="13">
    <location>
        <begin position="129"/>
        <end position="150"/>
    </location>
</feature>
<dbReference type="GO" id="GO:0004930">
    <property type="term" value="F:G protein-coupled receptor activity"/>
    <property type="evidence" value="ECO:0007669"/>
    <property type="project" value="UniProtKB-KW"/>
</dbReference>
<keyword evidence="2" id="KW-1003">Cell membrane</keyword>
<evidence type="ECO:0000256" key="1">
    <source>
        <dbReference type="ARBA" id="ARBA00004651"/>
    </source>
</evidence>
<proteinExistence type="predicted"/>
<dbReference type="Pfam" id="PF13853">
    <property type="entry name" value="7tm_4"/>
    <property type="match status" value="1"/>
</dbReference>
<evidence type="ECO:0000256" key="8">
    <source>
        <dbReference type="ARBA" id="ARBA00023136"/>
    </source>
</evidence>
<keyword evidence="9" id="KW-1015">Disulfide bond</keyword>
<evidence type="ECO:0000313" key="16">
    <source>
        <dbReference type="Proteomes" id="UP001181693"/>
    </source>
</evidence>
<evidence type="ECO:0000256" key="5">
    <source>
        <dbReference type="ARBA" id="ARBA00022725"/>
    </source>
</evidence>
<dbReference type="FunFam" id="1.20.1070.10:FF:000024">
    <property type="entry name" value="Olfactory receptor"/>
    <property type="match status" value="1"/>
</dbReference>
<dbReference type="PROSITE" id="PS00237">
    <property type="entry name" value="G_PROTEIN_RECEP_F1_1"/>
    <property type="match status" value="1"/>
</dbReference>
<keyword evidence="5" id="KW-0552">Olfaction</keyword>
<dbReference type="PANTHER" id="PTHR26451">
    <property type="entry name" value="G_PROTEIN_RECEP_F1_2 DOMAIN-CONTAINING PROTEIN"/>
    <property type="match status" value="1"/>
</dbReference>
<feature type="transmembrane region" description="Helical" evidence="13">
    <location>
        <begin position="184"/>
        <end position="209"/>
    </location>
</feature>
<dbReference type="InterPro" id="IPR000725">
    <property type="entry name" value="Olfact_rcpt"/>
</dbReference>
<feature type="transmembrane region" description="Helical" evidence="13">
    <location>
        <begin position="47"/>
        <end position="66"/>
    </location>
</feature>
<reference evidence="15" key="1">
    <citation type="thesis" date="2020" institute="ProQuest LLC" country="789 East Eisenhower Parkway, Ann Arbor, MI, USA">
        <title>Comparative Genomics and Chromosome Evolution.</title>
        <authorList>
            <person name="Mudd A.B."/>
        </authorList>
    </citation>
    <scope>NUCLEOTIDE SEQUENCE</scope>
    <source>
        <strain evidence="15">1538</strain>
        <tissue evidence="15">Blood</tissue>
    </source>
</reference>
<evidence type="ECO:0000256" key="9">
    <source>
        <dbReference type="ARBA" id="ARBA00023157"/>
    </source>
</evidence>
<evidence type="ECO:0000256" key="10">
    <source>
        <dbReference type="ARBA" id="ARBA00023170"/>
    </source>
</evidence>
<protein>
    <recommendedName>
        <fullName evidence="14">G-protein coupled receptors family 1 profile domain-containing protein</fullName>
    </recommendedName>
</protein>
<evidence type="ECO:0000256" key="4">
    <source>
        <dbReference type="ARBA" id="ARBA00022692"/>
    </source>
</evidence>
<evidence type="ECO:0000256" key="7">
    <source>
        <dbReference type="ARBA" id="ARBA00023040"/>
    </source>
</evidence>
<dbReference type="InterPro" id="IPR017452">
    <property type="entry name" value="GPCR_Rhodpsn_7TM"/>
</dbReference>
<gene>
    <name evidence="15" type="ORF">GDO54_000118</name>
</gene>
<dbReference type="Gene3D" id="1.20.1070.10">
    <property type="entry name" value="Rhodopsin 7-helix transmembrane proteins"/>
    <property type="match status" value="1"/>
</dbReference>
<feature type="domain" description="G-protein coupled receptors family 1 profile" evidence="14">
    <location>
        <begin position="29"/>
        <end position="279"/>
    </location>
</feature>
<name>A0AAV3B8Q7_PYXAD</name>
<comment type="subcellular location">
    <subcellularLocation>
        <location evidence="1">Cell membrane</location>
        <topology evidence="1">Multi-pass membrane protein</topology>
    </subcellularLocation>
</comment>
<comment type="caution">
    <text evidence="15">The sequence shown here is derived from an EMBL/GenBank/DDBJ whole genome shotgun (WGS) entry which is preliminary data.</text>
</comment>
<dbReference type="InterPro" id="IPR000276">
    <property type="entry name" value="GPCR_Rhodpsn"/>
</dbReference>
<evidence type="ECO:0000256" key="6">
    <source>
        <dbReference type="ARBA" id="ARBA00022989"/>
    </source>
</evidence>
<dbReference type="EMBL" id="DYDO01000001">
    <property type="protein sequence ID" value="DBA32317.1"/>
    <property type="molecule type" value="Genomic_DNA"/>
</dbReference>
<keyword evidence="11" id="KW-0325">Glycoprotein</keyword>
<dbReference type="PROSITE" id="PS50262">
    <property type="entry name" value="G_PROTEIN_RECEP_F1_2"/>
    <property type="match status" value="1"/>
</dbReference>
<dbReference type="InterPro" id="IPR052921">
    <property type="entry name" value="GPCR1_Superfamily_Member"/>
</dbReference>
<accession>A0AAV3B8Q7</accession>
<evidence type="ECO:0000259" key="14">
    <source>
        <dbReference type="PROSITE" id="PS50262"/>
    </source>
</evidence>
<dbReference type="PRINTS" id="PR00245">
    <property type="entry name" value="OLFACTORYR"/>
</dbReference>
<keyword evidence="16" id="KW-1185">Reference proteome</keyword>
<evidence type="ECO:0000256" key="12">
    <source>
        <dbReference type="ARBA" id="ARBA00023224"/>
    </source>
</evidence>
<sequence length="305" mass="34999">MHWNFGDLTSMRYLYCVIVVFGYAVTLIFNGIVITTIKLNRTLHKPMYIFISALCFNGFYGSSSFLPSLFVNLLRKTQTISYTFCLAQLFCIHTYGSIEMSILAVMGYDRYVCICNPLRYNSIMTLSTVFKLILGAYLQPILLFGAHFILTIRLPLCSSEILKIYCDNWSVVRLSCIDTTLNNIFGIFVASITLAVIPLFTFFTYVQIFRVCVKSSTEVRDKAIQTCSPHLISLVSFITDALFEILLYRFVPDKLPYELRVIMSLQILVVPPLLNPFLYGVRMKEIRTKIVELFRNSLKDKSLLV</sequence>
<feature type="transmembrane region" description="Helical" evidence="13">
    <location>
        <begin position="12"/>
        <end position="35"/>
    </location>
</feature>